<dbReference type="Proteomes" id="UP001519310">
    <property type="component" value="Unassembled WGS sequence"/>
</dbReference>
<gene>
    <name evidence="1" type="ORF">J2Z77_003106</name>
</gene>
<organism evidence="1 2">
    <name type="scientific">Streptomyces avidinii</name>
    <dbReference type="NCBI Taxonomy" id="1895"/>
    <lineage>
        <taxon>Bacteria</taxon>
        <taxon>Bacillati</taxon>
        <taxon>Actinomycetota</taxon>
        <taxon>Actinomycetes</taxon>
        <taxon>Kitasatosporales</taxon>
        <taxon>Streptomycetaceae</taxon>
        <taxon>Streptomyces</taxon>
    </lineage>
</organism>
<keyword evidence="2" id="KW-1185">Reference proteome</keyword>
<comment type="caution">
    <text evidence="1">The sequence shown here is derived from an EMBL/GenBank/DDBJ whole genome shotgun (WGS) entry which is preliminary data.</text>
</comment>
<reference evidence="1 2" key="1">
    <citation type="submission" date="2021-03" db="EMBL/GenBank/DDBJ databases">
        <title>Genomic Encyclopedia of Type Strains, Phase IV (KMG-IV): sequencing the most valuable type-strain genomes for metagenomic binning, comparative biology and taxonomic classification.</title>
        <authorList>
            <person name="Goeker M."/>
        </authorList>
    </citation>
    <scope>NUCLEOTIDE SEQUENCE [LARGE SCALE GENOMIC DNA]</scope>
    <source>
        <strain evidence="1 2">DSM 40526</strain>
    </source>
</reference>
<accession>A0ABS4L5D1</accession>
<sequence>MWEALDAVDRPAQSTAATDAEVRAALDVR</sequence>
<name>A0ABS4L5D1_STRAV</name>
<dbReference type="EMBL" id="JAGGLQ010000004">
    <property type="protein sequence ID" value="MBP2037306.1"/>
    <property type="molecule type" value="Genomic_DNA"/>
</dbReference>
<protein>
    <submittedName>
        <fullName evidence="1">Uncharacterized protein</fullName>
    </submittedName>
</protein>
<evidence type="ECO:0000313" key="1">
    <source>
        <dbReference type="EMBL" id="MBP2037306.1"/>
    </source>
</evidence>
<proteinExistence type="predicted"/>
<evidence type="ECO:0000313" key="2">
    <source>
        <dbReference type="Proteomes" id="UP001519310"/>
    </source>
</evidence>